<dbReference type="RefSeq" id="WP_093828914.1">
    <property type="nucleotide sequence ID" value="NZ_JAVRES010000001.1"/>
</dbReference>
<sequence>MPQVAITLAEGRSPEQIRALLHAVHTAVQRTTDARPDHIRVVVHQVPRSHWSTGDVTLTEADAAGTGPAGPAIDAHHGRDTSRRPADAQQEEQS</sequence>
<dbReference type="GO" id="GO:0016853">
    <property type="term" value="F:isomerase activity"/>
    <property type="evidence" value="ECO:0007669"/>
    <property type="project" value="UniProtKB-KW"/>
</dbReference>
<keyword evidence="1" id="KW-0413">Isomerase</keyword>
<feature type="compositionally biased region" description="Low complexity" evidence="2">
    <location>
        <begin position="61"/>
        <end position="73"/>
    </location>
</feature>
<protein>
    <submittedName>
        <fullName evidence="4">Tautomerase family protein</fullName>
    </submittedName>
</protein>
<proteinExistence type="predicted"/>
<dbReference type="AlphaFoldDB" id="A0ABD5EG06"/>
<feature type="region of interest" description="Disordered" evidence="2">
    <location>
        <begin position="60"/>
        <end position="94"/>
    </location>
</feature>
<keyword evidence="5" id="KW-1185">Reference proteome</keyword>
<feature type="compositionally biased region" description="Basic and acidic residues" evidence="2">
    <location>
        <begin position="74"/>
        <end position="86"/>
    </location>
</feature>
<evidence type="ECO:0000259" key="3">
    <source>
        <dbReference type="Pfam" id="PF01361"/>
    </source>
</evidence>
<evidence type="ECO:0000313" key="5">
    <source>
        <dbReference type="Proteomes" id="UP001183535"/>
    </source>
</evidence>
<dbReference type="InterPro" id="IPR004370">
    <property type="entry name" value="4-OT-like_dom"/>
</dbReference>
<dbReference type="Gene3D" id="3.30.429.10">
    <property type="entry name" value="Macrophage Migration Inhibitory Factor"/>
    <property type="match status" value="1"/>
</dbReference>
<gene>
    <name evidence="4" type="ORF">RM877_02570</name>
</gene>
<evidence type="ECO:0000256" key="2">
    <source>
        <dbReference type="SAM" id="MobiDB-lite"/>
    </source>
</evidence>
<comment type="caution">
    <text evidence="4">The sequence shown here is derived from an EMBL/GenBank/DDBJ whole genome shotgun (WGS) entry which is preliminary data.</text>
</comment>
<evidence type="ECO:0000313" key="4">
    <source>
        <dbReference type="EMBL" id="MDT0433558.1"/>
    </source>
</evidence>
<evidence type="ECO:0000256" key="1">
    <source>
        <dbReference type="ARBA" id="ARBA00023235"/>
    </source>
</evidence>
<dbReference type="InterPro" id="IPR014347">
    <property type="entry name" value="Tautomerase/MIF_sf"/>
</dbReference>
<dbReference type="Proteomes" id="UP001183535">
    <property type="component" value="Unassembled WGS sequence"/>
</dbReference>
<accession>A0ABD5EG06</accession>
<name>A0ABD5EG06_9ACTN</name>
<reference evidence="5" key="1">
    <citation type="submission" date="2023-07" db="EMBL/GenBank/DDBJ databases">
        <title>30 novel species of actinomycetes from the DSMZ collection.</title>
        <authorList>
            <person name="Nouioui I."/>
        </authorList>
    </citation>
    <scope>NUCLEOTIDE SEQUENCE [LARGE SCALE GENOMIC DNA]</scope>
    <source>
        <strain evidence="5">DSM 41981</strain>
    </source>
</reference>
<dbReference type="EMBL" id="JAVRES010000001">
    <property type="protein sequence ID" value="MDT0433558.1"/>
    <property type="molecule type" value="Genomic_DNA"/>
</dbReference>
<dbReference type="Pfam" id="PF01361">
    <property type="entry name" value="Tautomerase"/>
    <property type="match status" value="1"/>
</dbReference>
<organism evidence="4 5">
    <name type="scientific">Streptomyces doudnae</name>
    <dbReference type="NCBI Taxonomy" id="3075536"/>
    <lineage>
        <taxon>Bacteria</taxon>
        <taxon>Bacillati</taxon>
        <taxon>Actinomycetota</taxon>
        <taxon>Actinomycetes</taxon>
        <taxon>Kitasatosporales</taxon>
        <taxon>Streptomycetaceae</taxon>
        <taxon>Streptomyces</taxon>
    </lineage>
</organism>
<dbReference type="SUPFAM" id="SSF55331">
    <property type="entry name" value="Tautomerase/MIF"/>
    <property type="match status" value="1"/>
</dbReference>
<feature type="domain" description="4-oxalocrotonate tautomerase-like" evidence="3">
    <location>
        <begin position="2"/>
        <end position="59"/>
    </location>
</feature>